<keyword evidence="2" id="KW-0472">Membrane</keyword>
<evidence type="ECO:0000313" key="4">
    <source>
        <dbReference type="Proteomes" id="UP000000366"/>
    </source>
</evidence>
<accession>A2SP88</accession>
<evidence type="ECO:0000256" key="2">
    <source>
        <dbReference type="SAM" id="Phobius"/>
    </source>
</evidence>
<organism evidence="3 4">
    <name type="scientific">Methylibium petroleiphilum (strain ATCC BAA-1232 / LMG 22953 / PM1)</name>
    <dbReference type="NCBI Taxonomy" id="420662"/>
    <lineage>
        <taxon>Bacteria</taxon>
        <taxon>Pseudomonadati</taxon>
        <taxon>Pseudomonadota</taxon>
        <taxon>Betaproteobacteria</taxon>
        <taxon>Burkholderiales</taxon>
        <taxon>Sphaerotilaceae</taxon>
        <taxon>Methylibium</taxon>
    </lineage>
</organism>
<keyword evidence="3" id="KW-0614">Plasmid</keyword>
<feature type="compositionally biased region" description="Low complexity" evidence="1">
    <location>
        <begin position="60"/>
        <end position="69"/>
    </location>
</feature>
<reference evidence="3 4" key="1">
    <citation type="journal article" date="2007" name="J. Bacteriol.">
        <title>Whole-genome analysis of the methyl tert-butyl ether-degrading beta-proteobacterium Methylibium petroleiphilum PM1.</title>
        <authorList>
            <person name="Kane S.R."/>
            <person name="Chakicherla A.Y."/>
            <person name="Chain P.S.G."/>
            <person name="Schmidt R."/>
            <person name="Shin M.W."/>
            <person name="Legler T.C."/>
            <person name="Scow K.M."/>
            <person name="Larimer F.W."/>
            <person name="Lucas S.M."/>
            <person name="Richardson P.M."/>
            <person name="Hristova K.R."/>
        </authorList>
    </citation>
    <scope>NUCLEOTIDE SEQUENCE [LARGE SCALE GENOMIC DNA]</scope>
    <source>
        <strain evidence="4">ATCC BAA-1232 / LMG 22953 / PM1</strain>
        <plasmid evidence="3 4">RPME01</plasmid>
    </source>
</reference>
<dbReference type="KEGG" id="mpt:Mpe_B0613"/>
<evidence type="ECO:0000256" key="1">
    <source>
        <dbReference type="SAM" id="MobiDB-lite"/>
    </source>
</evidence>
<name>A2SP88_METPP</name>
<evidence type="ECO:0000313" key="3">
    <source>
        <dbReference type="EMBL" id="ABM97377.1"/>
    </source>
</evidence>
<keyword evidence="2" id="KW-0812">Transmembrane</keyword>
<gene>
    <name evidence="3" type="ordered locus">Mpe_B0613</name>
</gene>
<dbReference type="EMBL" id="CP000556">
    <property type="protein sequence ID" value="ABM97377.1"/>
    <property type="molecule type" value="Genomic_DNA"/>
</dbReference>
<keyword evidence="2" id="KW-1133">Transmembrane helix</keyword>
<feature type="region of interest" description="Disordered" evidence="1">
    <location>
        <begin position="60"/>
        <end position="84"/>
    </location>
</feature>
<feature type="transmembrane region" description="Helical" evidence="2">
    <location>
        <begin position="31"/>
        <end position="51"/>
    </location>
</feature>
<dbReference type="AlphaFoldDB" id="A2SP88"/>
<feature type="compositionally biased region" description="Basic residues" evidence="1">
    <location>
        <begin position="73"/>
        <end position="84"/>
    </location>
</feature>
<geneLocation type="plasmid" evidence="3 4">
    <name>RPME01</name>
</geneLocation>
<dbReference type="HOGENOM" id="CLU_2523750_0_0_4"/>
<keyword evidence="4" id="KW-1185">Reference proteome</keyword>
<proteinExistence type="predicted"/>
<sequence>MRNPESQILPTQHTRQCVPTAAELDDYLGVVGHRSLELFLAMMLLIAVILARKAHKSLKAEAAAKAQRANKGDKRRRRRSRLGR</sequence>
<protein>
    <recommendedName>
        <fullName evidence="5">Transmembrane protein</fullName>
    </recommendedName>
</protein>
<evidence type="ECO:0008006" key="5">
    <source>
        <dbReference type="Google" id="ProtNLM"/>
    </source>
</evidence>
<dbReference type="Proteomes" id="UP000000366">
    <property type="component" value="Plasmid RPME01"/>
</dbReference>